<dbReference type="RefSeq" id="WP_079683024.1">
    <property type="nucleotide sequence ID" value="NZ_FUYQ01000008.1"/>
</dbReference>
<keyword evidence="5 12" id="KW-0732">Signal</keyword>
<dbReference type="PROSITE" id="PS51123">
    <property type="entry name" value="OMPA_2"/>
    <property type="match status" value="1"/>
</dbReference>
<evidence type="ECO:0000256" key="12">
    <source>
        <dbReference type="SAM" id="SignalP"/>
    </source>
</evidence>
<dbReference type="Proteomes" id="UP000190852">
    <property type="component" value="Unassembled WGS sequence"/>
</dbReference>
<dbReference type="Gene3D" id="3.30.1330.60">
    <property type="entry name" value="OmpA-like domain"/>
    <property type="match status" value="1"/>
</dbReference>
<evidence type="ECO:0000259" key="13">
    <source>
        <dbReference type="PROSITE" id="PS51123"/>
    </source>
</evidence>
<dbReference type="InterPro" id="IPR006690">
    <property type="entry name" value="OMPA-like_CS"/>
</dbReference>
<dbReference type="FunFam" id="3.30.1330.60:FF:000006">
    <property type="entry name" value="Outer membrane protein OmpA"/>
    <property type="match status" value="1"/>
</dbReference>
<evidence type="ECO:0000313" key="14">
    <source>
        <dbReference type="EMBL" id="SKB49604.1"/>
    </source>
</evidence>
<dbReference type="GO" id="GO:0015288">
    <property type="term" value="F:porin activity"/>
    <property type="evidence" value="ECO:0007669"/>
    <property type="project" value="UniProtKB-ARBA"/>
</dbReference>
<keyword evidence="3" id="KW-1134">Transmembrane beta strand</keyword>
<evidence type="ECO:0000256" key="3">
    <source>
        <dbReference type="ARBA" id="ARBA00022452"/>
    </source>
</evidence>
<keyword evidence="7" id="KW-1015">Disulfide bond</keyword>
<feature type="domain" description="OmpA-like" evidence="13">
    <location>
        <begin position="269"/>
        <end position="378"/>
    </location>
</feature>
<evidence type="ECO:0000256" key="1">
    <source>
        <dbReference type="ARBA" id="ARBA00004571"/>
    </source>
</evidence>
<dbReference type="CDD" id="cd07185">
    <property type="entry name" value="OmpA_C-like"/>
    <property type="match status" value="1"/>
</dbReference>
<dbReference type="GO" id="GO:0009279">
    <property type="term" value="C:cell outer membrane"/>
    <property type="evidence" value="ECO:0007669"/>
    <property type="project" value="UniProtKB-SubCell"/>
</dbReference>
<keyword evidence="8" id="KW-0998">Cell outer membrane</keyword>
<dbReference type="AlphaFoldDB" id="A0A1T5BR12"/>
<sequence>MKTKVFLLAIFAGFVLSSNAQEFKSQIGSSKEAGYKTDFKKNKFGDNWFISIAGGASMLLGDQNDNADFANRLNFAPQVSFGKWFSPYLGFRTQLNGGSIHSFQNKQPFMHHNKYIAAHVDLLWDVTNFWGKYDEAKGFRLIPWVGMGYANRFKHESVIRSESPTLNAGLLTAIRLSNRVDLNFEAQGSLLQEHFNRVQEGHTSDGILQLTAGLTFKLGKSNFEVLEPMDYALLNDLNGQINNLRAENQELAKRPKSCPECPEPVAPVVTNNVVDNVVYFRLNSAKVDKNQQINIYNTSEFVKEYGTAVKVIGYADKKTGTSNYNLKLSEKRARAVAKELMDKYGISSDKITIEWKGSDEQPYNENNWNRVVIMRAEK</sequence>
<evidence type="ECO:0000256" key="11">
    <source>
        <dbReference type="PROSITE-ProRule" id="PRU00473"/>
    </source>
</evidence>
<dbReference type="PROSITE" id="PS01068">
    <property type="entry name" value="OMPA_1"/>
    <property type="match status" value="1"/>
</dbReference>
<dbReference type="Pfam" id="PF00691">
    <property type="entry name" value="OmpA"/>
    <property type="match status" value="1"/>
</dbReference>
<accession>A0A1T5BR12</accession>
<dbReference type="InterPro" id="IPR050330">
    <property type="entry name" value="Bact_OuterMem_StrucFunc"/>
</dbReference>
<evidence type="ECO:0000313" key="15">
    <source>
        <dbReference type="Proteomes" id="UP000190852"/>
    </source>
</evidence>
<keyword evidence="4" id="KW-0812">Transmembrane</keyword>
<dbReference type="PANTHER" id="PTHR30329">
    <property type="entry name" value="STATOR ELEMENT OF FLAGELLAR MOTOR COMPLEX"/>
    <property type="match status" value="1"/>
</dbReference>
<dbReference type="PANTHER" id="PTHR30329:SF21">
    <property type="entry name" value="LIPOPROTEIN YIAD-RELATED"/>
    <property type="match status" value="1"/>
</dbReference>
<dbReference type="InterPro" id="IPR006665">
    <property type="entry name" value="OmpA-like"/>
</dbReference>
<evidence type="ECO:0000256" key="4">
    <source>
        <dbReference type="ARBA" id="ARBA00022692"/>
    </source>
</evidence>
<evidence type="ECO:0000256" key="6">
    <source>
        <dbReference type="ARBA" id="ARBA00023136"/>
    </source>
</evidence>
<protein>
    <submittedName>
        <fullName evidence="14">Outer membrane protein OmpA</fullName>
    </submittedName>
</protein>
<comment type="similarity">
    <text evidence="2">Belongs to the outer membrane OOP (TC 1.B.6) superfamily.</text>
</comment>
<evidence type="ECO:0000256" key="9">
    <source>
        <dbReference type="ARBA" id="ARBA00023283"/>
    </source>
</evidence>
<evidence type="ECO:0000256" key="10">
    <source>
        <dbReference type="ARBA" id="ARBA00057459"/>
    </source>
</evidence>
<dbReference type="GO" id="GO:0030247">
    <property type="term" value="F:polysaccharide binding"/>
    <property type="evidence" value="ECO:0007669"/>
    <property type="project" value="UniProtKB-ARBA"/>
</dbReference>
<keyword evidence="6 11" id="KW-0472">Membrane</keyword>
<keyword evidence="9" id="KW-0873">Pyrrolidone carboxylic acid</keyword>
<comment type="function">
    <text evidence="10">May have porin activity and function in peptidoglycan binding.</text>
</comment>
<gene>
    <name evidence="14" type="ORF">SAMN05660349_01430</name>
</gene>
<feature type="chain" id="PRO_5012211096" evidence="12">
    <location>
        <begin position="21"/>
        <end position="378"/>
    </location>
</feature>
<dbReference type="InterPro" id="IPR036737">
    <property type="entry name" value="OmpA-like_sf"/>
</dbReference>
<organism evidence="14 15">
    <name type="scientific">Parabacteroides chartae</name>
    <dbReference type="NCBI Taxonomy" id="1037355"/>
    <lineage>
        <taxon>Bacteria</taxon>
        <taxon>Pseudomonadati</taxon>
        <taxon>Bacteroidota</taxon>
        <taxon>Bacteroidia</taxon>
        <taxon>Bacteroidales</taxon>
        <taxon>Tannerellaceae</taxon>
        <taxon>Parabacteroides</taxon>
    </lineage>
</organism>
<evidence type="ECO:0000256" key="5">
    <source>
        <dbReference type="ARBA" id="ARBA00022729"/>
    </source>
</evidence>
<dbReference type="EMBL" id="FUYQ01000008">
    <property type="protein sequence ID" value="SKB49604.1"/>
    <property type="molecule type" value="Genomic_DNA"/>
</dbReference>
<dbReference type="SUPFAM" id="SSF103088">
    <property type="entry name" value="OmpA-like"/>
    <property type="match status" value="1"/>
</dbReference>
<name>A0A1T5BR12_9BACT</name>
<reference evidence="15" key="1">
    <citation type="submission" date="2017-02" db="EMBL/GenBank/DDBJ databases">
        <authorList>
            <person name="Varghese N."/>
            <person name="Submissions S."/>
        </authorList>
    </citation>
    <scope>NUCLEOTIDE SEQUENCE [LARGE SCALE GENOMIC DNA]</scope>
    <source>
        <strain evidence="15">DSM 24967</strain>
    </source>
</reference>
<evidence type="ECO:0000256" key="8">
    <source>
        <dbReference type="ARBA" id="ARBA00023237"/>
    </source>
</evidence>
<proteinExistence type="inferred from homology"/>
<keyword evidence="15" id="KW-1185">Reference proteome</keyword>
<evidence type="ECO:0000256" key="7">
    <source>
        <dbReference type="ARBA" id="ARBA00023157"/>
    </source>
</evidence>
<feature type="signal peptide" evidence="12">
    <location>
        <begin position="1"/>
        <end position="20"/>
    </location>
</feature>
<evidence type="ECO:0000256" key="2">
    <source>
        <dbReference type="ARBA" id="ARBA00009961"/>
    </source>
</evidence>
<comment type="subcellular location">
    <subcellularLocation>
        <location evidence="1">Cell outer membrane</location>
        <topology evidence="1">Multi-pass membrane protein</topology>
    </subcellularLocation>
</comment>